<proteinExistence type="predicted"/>
<keyword evidence="2" id="KW-1185">Reference proteome</keyword>
<dbReference type="AlphaFoldDB" id="A0A2H1E9H0"/>
<sequence length="175" mass="19680">MIKSAFDTTSLSYESYQFREELRHEFYLNGIEPFKSGLWEYEGKWYNTKYKLYIAILAHEIAEQFGILDVAALIGVLSGAPMLPTRTKFKGSIKGTSIASKYLSKIPGELPFRAPTVIGYPKIIGGNGLRIRLTNIIGRIIGRATPIIGWGVLAYDLGKILYDTQLVFNHITDEK</sequence>
<dbReference type="GeneID" id="47722694"/>
<reference evidence="1 2" key="1">
    <citation type="submission" date="2016-11" db="EMBL/GenBank/DDBJ databases">
        <authorList>
            <person name="Jaros S."/>
            <person name="Januszkiewicz K."/>
            <person name="Wedrychowicz H."/>
        </authorList>
    </citation>
    <scope>NUCLEOTIDE SEQUENCE [LARGE SCALE GENOMIC DNA]</scope>
    <source>
        <strain evidence="1">NCIMB 2154T</strain>
    </source>
</reference>
<dbReference type="OrthoDB" id="1450717at2"/>
<dbReference type="RefSeq" id="WP_100210996.1">
    <property type="nucleotide sequence ID" value="NZ_CP138495.1"/>
</dbReference>
<dbReference type="Proteomes" id="UP000231564">
    <property type="component" value="Chromosome MARIT"/>
</dbReference>
<dbReference type="InterPro" id="IPR058522">
    <property type="entry name" value="DUF8209"/>
</dbReference>
<dbReference type="Pfam" id="PF26636">
    <property type="entry name" value="DUF8209"/>
    <property type="match status" value="1"/>
</dbReference>
<dbReference type="EMBL" id="LT634361">
    <property type="protein sequence ID" value="SFZ81496.1"/>
    <property type="molecule type" value="Genomic_DNA"/>
</dbReference>
<evidence type="ECO:0000313" key="2">
    <source>
        <dbReference type="Proteomes" id="UP000231564"/>
    </source>
</evidence>
<accession>A0A2H1E9H0</accession>
<protein>
    <submittedName>
        <fullName evidence="1">Uncharacterized protein</fullName>
    </submittedName>
</protein>
<gene>
    <name evidence="1" type="ORF">MARIT_1138</name>
</gene>
<name>A0A2H1E9H0_9FLAO</name>
<dbReference type="KEGG" id="tmar:MARIT_1138"/>
<organism evidence="1 2">
    <name type="scientific">Tenacibaculum maritimum NCIMB 2154</name>
    <dbReference type="NCBI Taxonomy" id="1349785"/>
    <lineage>
        <taxon>Bacteria</taxon>
        <taxon>Pseudomonadati</taxon>
        <taxon>Bacteroidota</taxon>
        <taxon>Flavobacteriia</taxon>
        <taxon>Flavobacteriales</taxon>
        <taxon>Flavobacteriaceae</taxon>
        <taxon>Tenacibaculum</taxon>
    </lineage>
</organism>
<evidence type="ECO:0000313" key="1">
    <source>
        <dbReference type="EMBL" id="SFZ81496.1"/>
    </source>
</evidence>